<protein>
    <submittedName>
        <fullName evidence="1">Response regulator</fullName>
    </submittedName>
</protein>
<proteinExistence type="predicted"/>
<evidence type="ECO:0000313" key="1">
    <source>
        <dbReference type="EMBL" id="MFI9122526.1"/>
    </source>
</evidence>
<dbReference type="InterPro" id="IPR011006">
    <property type="entry name" value="CheY-like_superfamily"/>
</dbReference>
<evidence type="ECO:0000313" key="2">
    <source>
        <dbReference type="Proteomes" id="UP001614391"/>
    </source>
</evidence>
<dbReference type="EMBL" id="JBITYT010000011">
    <property type="protein sequence ID" value="MFI9122526.1"/>
    <property type="molecule type" value="Genomic_DNA"/>
</dbReference>
<keyword evidence="2" id="KW-1185">Reference proteome</keyword>
<organism evidence="1 2">
    <name type="scientific">Streptomyces bikiniensis</name>
    <dbReference type="NCBI Taxonomy" id="1896"/>
    <lineage>
        <taxon>Bacteria</taxon>
        <taxon>Bacillati</taxon>
        <taxon>Actinomycetota</taxon>
        <taxon>Actinomycetes</taxon>
        <taxon>Kitasatosporales</taxon>
        <taxon>Streptomycetaceae</taxon>
        <taxon>Streptomyces</taxon>
    </lineage>
</organism>
<accession>A0ABW8D0B2</accession>
<dbReference type="Proteomes" id="UP001614391">
    <property type="component" value="Unassembled WGS sequence"/>
</dbReference>
<comment type="caution">
    <text evidence="1">The sequence shown here is derived from an EMBL/GenBank/DDBJ whole genome shotgun (WGS) entry which is preliminary data.</text>
</comment>
<dbReference type="Gene3D" id="3.40.50.2300">
    <property type="match status" value="1"/>
</dbReference>
<gene>
    <name evidence="1" type="ORF">ACIGW0_24595</name>
</gene>
<name>A0ABW8D0B2_STRBI</name>
<dbReference type="RefSeq" id="WP_399618544.1">
    <property type="nucleotide sequence ID" value="NZ_JBITYT010000011.1"/>
</dbReference>
<dbReference type="SUPFAM" id="SSF52172">
    <property type="entry name" value="CheY-like"/>
    <property type="match status" value="1"/>
</dbReference>
<reference evidence="1 2" key="1">
    <citation type="submission" date="2024-10" db="EMBL/GenBank/DDBJ databases">
        <title>The Natural Products Discovery Center: Release of the First 8490 Sequenced Strains for Exploring Actinobacteria Biosynthetic Diversity.</title>
        <authorList>
            <person name="Kalkreuter E."/>
            <person name="Kautsar S.A."/>
            <person name="Yang D."/>
            <person name="Bader C.D."/>
            <person name="Teijaro C.N."/>
            <person name="Fluegel L."/>
            <person name="Davis C.M."/>
            <person name="Simpson J.R."/>
            <person name="Lauterbach L."/>
            <person name="Steele A.D."/>
            <person name="Gui C."/>
            <person name="Meng S."/>
            <person name="Li G."/>
            <person name="Viehrig K."/>
            <person name="Ye F."/>
            <person name="Su P."/>
            <person name="Kiefer A.F."/>
            <person name="Nichols A."/>
            <person name="Cepeda A.J."/>
            <person name="Yan W."/>
            <person name="Fan B."/>
            <person name="Jiang Y."/>
            <person name="Adhikari A."/>
            <person name="Zheng C.-J."/>
            <person name="Schuster L."/>
            <person name="Cowan T.M."/>
            <person name="Smanski M.J."/>
            <person name="Chevrette M.G."/>
            <person name="De Carvalho L.P.S."/>
            <person name="Shen B."/>
        </authorList>
    </citation>
    <scope>NUCLEOTIDE SEQUENCE [LARGE SCALE GENOMIC DNA]</scope>
    <source>
        <strain evidence="1 2">NPDC053346</strain>
    </source>
</reference>
<sequence length="50" mass="5449">MTVLLVEDDGLLRRSVATVLERHGHRVLVAACRFPKAVSSRIALICGFTA</sequence>